<proteinExistence type="predicted"/>
<keyword evidence="2" id="KW-0732">Signal</keyword>
<dbReference type="Proteomes" id="UP000094256">
    <property type="component" value="Chromosome"/>
</dbReference>
<feature type="signal peptide" evidence="2">
    <location>
        <begin position="1"/>
        <end position="26"/>
    </location>
</feature>
<feature type="compositionally biased region" description="Pro residues" evidence="1">
    <location>
        <begin position="203"/>
        <end position="217"/>
    </location>
</feature>
<keyword evidence="4" id="KW-1185">Reference proteome</keyword>
<evidence type="ECO:0000256" key="2">
    <source>
        <dbReference type="SAM" id="SignalP"/>
    </source>
</evidence>
<accession>A0A1B3ZEG0</accession>
<feature type="chain" id="PRO_5008556384" evidence="2">
    <location>
        <begin position="27"/>
        <end position="217"/>
    </location>
</feature>
<dbReference type="AlphaFoldDB" id="A0A1B3ZEG0"/>
<dbReference type="Pfam" id="PF09676">
    <property type="entry name" value="TraV"/>
    <property type="match status" value="1"/>
</dbReference>
<feature type="region of interest" description="Disordered" evidence="1">
    <location>
        <begin position="63"/>
        <end position="99"/>
    </location>
</feature>
<dbReference type="EMBL" id="CP014168">
    <property type="protein sequence ID" value="AOH85819.1"/>
    <property type="molecule type" value="Genomic_DNA"/>
</dbReference>
<protein>
    <submittedName>
        <fullName evidence="3">Conjugal transfer protein TraV</fullName>
    </submittedName>
</protein>
<feature type="region of interest" description="Disordered" evidence="1">
    <location>
        <begin position="177"/>
        <end position="217"/>
    </location>
</feature>
<dbReference type="STRING" id="1560345.AWL63_19545"/>
<name>A0A1B3ZEG0_9SPHN</name>
<dbReference type="RefSeq" id="WP_069206348.1">
    <property type="nucleotide sequence ID" value="NZ_CP014168.1"/>
</dbReference>
<sequence length="217" mass="23307">MQPVSRPSLHRSLLSLGLLAALSGCAAVGSMMSPYSEKFDCKNSDHGQCIHPDRAYEDAVAGVASKSDPRVTNDRAMLRDQAPDKEKAKGRSGNNAASTAYGSYRDSVYQELKGLIEAPVTPMLKPARTVRTLILPYADRQRPDRLYMPRYVYSVIDKPVWVVGGAFVAAPDRASQAPILGQVRDSTAPDGEPPSAPESVTVPAPPAIIPPAPEQKP</sequence>
<dbReference type="OrthoDB" id="7448867at2"/>
<evidence type="ECO:0000313" key="3">
    <source>
        <dbReference type="EMBL" id="AOH85819.1"/>
    </source>
</evidence>
<organism evidence="3 4">
    <name type="scientific">Sphingomonas panacis</name>
    <dbReference type="NCBI Taxonomy" id="1560345"/>
    <lineage>
        <taxon>Bacteria</taxon>
        <taxon>Pseudomonadati</taxon>
        <taxon>Pseudomonadota</taxon>
        <taxon>Alphaproteobacteria</taxon>
        <taxon>Sphingomonadales</taxon>
        <taxon>Sphingomonadaceae</taxon>
        <taxon>Sphingomonas</taxon>
    </lineage>
</organism>
<feature type="compositionally biased region" description="Basic and acidic residues" evidence="1">
    <location>
        <begin position="67"/>
        <end position="89"/>
    </location>
</feature>
<dbReference type="InterPro" id="IPR014118">
    <property type="entry name" value="T4SS_TraV"/>
</dbReference>
<evidence type="ECO:0000313" key="4">
    <source>
        <dbReference type="Proteomes" id="UP000094256"/>
    </source>
</evidence>
<reference evidence="3 4" key="1">
    <citation type="submission" date="2016-01" db="EMBL/GenBank/DDBJ databases">
        <title>Complete genome and mega plasmid sequence of Sphingomonas panacis DCY99 elicits systemic resistance in rice to Xanthomonas oryzae.</title>
        <authorList>
            <person name="Kim Y.J."/>
            <person name="Yang D.C."/>
            <person name="Sing P."/>
        </authorList>
    </citation>
    <scope>NUCLEOTIDE SEQUENCE [LARGE SCALE GENOMIC DNA]</scope>
    <source>
        <strain evidence="3 4">DCY99</strain>
    </source>
</reference>
<gene>
    <name evidence="3" type="ORF">AWL63_19545</name>
</gene>
<dbReference type="KEGG" id="span:AWL63_19545"/>
<dbReference type="PROSITE" id="PS51257">
    <property type="entry name" value="PROKAR_LIPOPROTEIN"/>
    <property type="match status" value="1"/>
</dbReference>
<evidence type="ECO:0000256" key="1">
    <source>
        <dbReference type="SAM" id="MobiDB-lite"/>
    </source>
</evidence>